<evidence type="ECO:0000256" key="4">
    <source>
        <dbReference type="ARBA" id="ARBA00022475"/>
    </source>
</evidence>
<dbReference type="GeneID" id="42305302"/>
<dbReference type="EMBL" id="FNED01000011">
    <property type="protein sequence ID" value="SDJ08612.1"/>
    <property type="molecule type" value="Genomic_DNA"/>
</dbReference>
<keyword evidence="8 11" id="KW-0472">Membrane</keyword>
<proteinExistence type="inferred from homology"/>
<evidence type="ECO:0000256" key="6">
    <source>
        <dbReference type="ARBA" id="ARBA00022847"/>
    </source>
</evidence>
<dbReference type="STRING" id="47500.AF333_08830"/>
<dbReference type="InterPro" id="IPR005828">
    <property type="entry name" value="MFS_sugar_transport-like"/>
</dbReference>
<dbReference type="Proteomes" id="UP000182836">
    <property type="component" value="Unassembled WGS sequence"/>
</dbReference>
<feature type="transmembrane region" description="Helical" evidence="11">
    <location>
        <begin position="278"/>
        <end position="298"/>
    </location>
</feature>
<feature type="transmembrane region" description="Helical" evidence="11">
    <location>
        <begin position="401"/>
        <end position="422"/>
    </location>
</feature>
<evidence type="ECO:0000313" key="16">
    <source>
        <dbReference type="Proteomes" id="UP000182836"/>
    </source>
</evidence>
<protein>
    <recommendedName>
        <fullName evidence="10">Putative proline/betaine transporter</fullName>
    </recommendedName>
</protein>
<keyword evidence="4" id="KW-1003">Cell membrane</keyword>
<feature type="transmembrane region" description="Helical" evidence="11">
    <location>
        <begin position="91"/>
        <end position="112"/>
    </location>
</feature>
<dbReference type="GO" id="GO:0015293">
    <property type="term" value="F:symporter activity"/>
    <property type="evidence" value="ECO:0007669"/>
    <property type="project" value="UniProtKB-KW"/>
</dbReference>
<dbReference type="Gene3D" id="1.20.1250.20">
    <property type="entry name" value="MFS general substrate transporter like domains"/>
    <property type="match status" value="2"/>
</dbReference>
<feature type="transmembrane region" description="Helical" evidence="11">
    <location>
        <begin position="374"/>
        <end position="395"/>
    </location>
</feature>
<evidence type="ECO:0000256" key="1">
    <source>
        <dbReference type="ARBA" id="ARBA00004651"/>
    </source>
</evidence>
<dbReference type="SUPFAM" id="SSF103473">
    <property type="entry name" value="MFS general substrate transporter"/>
    <property type="match status" value="1"/>
</dbReference>
<evidence type="ECO:0000313" key="14">
    <source>
        <dbReference type="EMBL" id="SDJ08612.1"/>
    </source>
</evidence>
<accession>A0A0M0H1I0</accession>
<dbReference type="PATRIC" id="fig|47500.9.peg.2982"/>
<dbReference type="EMBL" id="LGUG01000004">
    <property type="protein sequence ID" value="KON95561.1"/>
    <property type="molecule type" value="Genomic_DNA"/>
</dbReference>
<evidence type="ECO:0000256" key="2">
    <source>
        <dbReference type="ARBA" id="ARBA00008240"/>
    </source>
</evidence>
<name>A0A0M0H1I0_ANEMI</name>
<dbReference type="InterPro" id="IPR020846">
    <property type="entry name" value="MFS_dom"/>
</dbReference>
<feature type="domain" description="Major facilitator superfamily (MFS) profile" evidence="12">
    <location>
        <begin position="18"/>
        <end position="427"/>
    </location>
</feature>
<evidence type="ECO:0000256" key="9">
    <source>
        <dbReference type="ARBA" id="ARBA00037295"/>
    </source>
</evidence>
<comment type="similarity">
    <text evidence="2">Belongs to the major facilitator superfamily. Metabolite:H+ Symporter (MHS) family (TC 2.A.1.6) family.</text>
</comment>
<feature type="transmembrane region" description="Helical" evidence="11">
    <location>
        <begin position="118"/>
        <end position="144"/>
    </location>
</feature>
<keyword evidence="3" id="KW-0813">Transport</keyword>
<dbReference type="GO" id="GO:0005886">
    <property type="term" value="C:plasma membrane"/>
    <property type="evidence" value="ECO:0007669"/>
    <property type="project" value="UniProtKB-SubCell"/>
</dbReference>
<dbReference type="AlphaFoldDB" id="A0A0M0H1I0"/>
<dbReference type="PROSITE" id="PS50850">
    <property type="entry name" value="MFS"/>
    <property type="match status" value="1"/>
</dbReference>
<evidence type="ECO:0000256" key="10">
    <source>
        <dbReference type="ARBA" id="ARBA00039918"/>
    </source>
</evidence>
<dbReference type="CDD" id="cd17369">
    <property type="entry name" value="MFS_ShiA_like"/>
    <property type="match status" value="1"/>
</dbReference>
<keyword evidence="6" id="KW-0769">Symport</keyword>
<dbReference type="InterPro" id="IPR036259">
    <property type="entry name" value="MFS_trans_sf"/>
</dbReference>
<keyword evidence="15" id="KW-1185">Reference proteome</keyword>
<keyword evidence="7 11" id="KW-1133">Transmembrane helix</keyword>
<dbReference type="PANTHER" id="PTHR43045">
    <property type="entry name" value="SHIKIMATE TRANSPORTER"/>
    <property type="match status" value="1"/>
</dbReference>
<evidence type="ECO:0000259" key="12">
    <source>
        <dbReference type="PROSITE" id="PS50850"/>
    </source>
</evidence>
<comment type="subcellular location">
    <subcellularLocation>
        <location evidence="1">Cell membrane</location>
        <topology evidence="1">Multi-pass membrane protein</topology>
    </subcellularLocation>
</comment>
<dbReference type="RefSeq" id="WP_043066624.1">
    <property type="nucleotide sequence ID" value="NZ_BJOA01000206.1"/>
</dbReference>
<feature type="transmembrane region" description="Helical" evidence="11">
    <location>
        <begin position="165"/>
        <end position="184"/>
    </location>
</feature>
<evidence type="ECO:0000256" key="3">
    <source>
        <dbReference type="ARBA" id="ARBA00022448"/>
    </source>
</evidence>
<sequence length="446" mass="48950">MSTIENEVVKNRKIGRKAAVAATVGTVIEWYDFFLYATASALIFPKLFFPASDPYIGALQSFGTFAVGFLARPVGAAIFGHYGDRIGRKTALVLTMFLMGISSLIIGLLPTYQSVGMWAPILLVLLRLIQGIGVGGEWGGSVLLSMEWGDKKRQALMGSWPQMGVSAGLLLASIMISLFMYISGDGFFTWGWRIPFILSVVLLIVGYIIRAKIPETPSFRKVQEQQKVSRMPVMEVLKNYPRAVLLAALVRLSENGPFYVYTVFIINFGMEMFKMDKAFFVNANTVGSLVMVFGIPFFGYLSDRIGIRRMYLIGVATTFAWAFAYVGLISTGIPIALFLATVLSMIPHSMQVGPQGAMLAHCFPPRLRYSGLSLGTQFGAIIAGGFAPLICMYLWHTLGTAYAISFYIAGAAVITFCATLLLRNYTETASLDNVEEKKESKEVLSV</sequence>
<dbReference type="Pfam" id="PF00083">
    <property type="entry name" value="Sugar_tr"/>
    <property type="match status" value="1"/>
</dbReference>
<dbReference type="FunFam" id="1.20.1250.20:FF:000001">
    <property type="entry name" value="Dicarboxylate MFS transporter"/>
    <property type="match status" value="1"/>
</dbReference>
<evidence type="ECO:0000256" key="7">
    <source>
        <dbReference type="ARBA" id="ARBA00022989"/>
    </source>
</evidence>
<feature type="transmembrane region" description="Helical" evidence="11">
    <location>
        <begin position="20"/>
        <end position="43"/>
    </location>
</feature>
<dbReference type="InterPro" id="IPR011701">
    <property type="entry name" value="MFS"/>
</dbReference>
<comment type="function">
    <text evidence="9">May be a proton symporter involved in the uptake of osmolytes such as proline and glycine betaine.</text>
</comment>
<organism evidence="13 15">
    <name type="scientific">Aneurinibacillus migulanus</name>
    <name type="common">Bacillus migulanus</name>
    <dbReference type="NCBI Taxonomy" id="47500"/>
    <lineage>
        <taxon>Bacteria</taxon>
        <taxon>Bacillati</taxon>
        <taxon>Bacillota</taxon>
        <taxon>Bacilli</taxon>
        <taxon>Bacillales</taxon>
        <taxon>Paenibacillaceae</taxon>
        <taxon>Aneurinibacillus group</taxon>
        <taxon>Aneurinibacillus</taxon>
    </lineage>
</organism>
<evidence type="ECO:0000256" key="8">
    <source>
        <dbReference type="ARBA" id="ARBA00023136"/>
    </source>
</evidence>
<evidence type="ECO:0000256" key="5">
    <source>
        <dbReference type="ARBA" id="ARBA00022692"/>
    </source>
</evidence>
<dbReference type="OrthoDB" id="9783227at2"/>
<evidence type="ECO:0000313" key="15">
    <source>
        <dbReference type="Proteomes" id="UP000037269"/>
    </source>
</evidence>
<dbReference type="PANTHER" id="PTHR43045:SF1">
    <property type="entry name" value="SHIKIMATE TRANSPORTER"/>
    <property type="match status" value="1"/>
</dbReference>
<gene>
    <name evidence="13" type="ORF">AF333_08830</name>
    <name evidence="14" type="ORF">SAMN04487909_111153</name>
</gene>
<dbReference type="Proteomes" id="UP000037269">
    <property type="component" value="Unassembled WGS sequence"/>
</dbReference>
<reference evidence="14 16" key="2">
    <citation type="submission" date="2016-10" db="EMBL/GenBank/DDBJ databases">
        <authorList>
            <person name="de Groot N.N."/>
        </authorList>
    </citation>
    <scope>NUCLEOTIDE SEQUENCE [LARGE SCALE GENOMIC DNA]</scope>
    <source>
        <strain evidence="14 16">DSM 2895</strain>
    </source>
</reference>
<feature type="transmembrane region" description="Helical" evidence="11">
    <location>
        <begin position="243"/>
        <end position="266"/>
    </location>
</feature>
<evidence type="ECO:0000313" key="13">
    <source>
        <dbReference type="EMBL" id="KON95561.1"/>
    </source>
</evidence>
<evidence type="ECO:0000256" key="11">
    <source>
        <dbReference type="SAM" id="Phobius"/>
    </source>
</evidence>
<feature type="transmembrane region" description="Helical" evidence="11">
    <location>
        <begin position="55"/>
        <end position="79"/>
    </location>
</feature>
<keyword evidence="5 11" id="KW-0812">Transmembrane</keyword>
<feature type="transmembrane region" description="Helical" evidence="11">
    <location>
        <begin position="190"/>
        <end position="209"/>
    </location>
</feature>
<dbReference type="Pfam" id="PF07690">
    <property type="entry name" value="MFS_1"/>
    <property type="match status" value="1"/>
</dbReference>
<reference evidence="13 15" key="1">
    <citation type="submission" date="2015-07" db="EMBL/GenBank/DDBJ databases">
        <title>Fjat-14205 dsm 2895.</title>
        <authorList>
            <person name="Liu B."/>
            <person name="Wang J."/>
            <person name="Zhu Y."/>
            <person name="Liu G."/>
            <person name="Chen Q."/>
            <person name="Chen Z."/>
            <person name="Lan J."/>
            <person name="Che J."/>
            <person name="Ge C."/>
            <person name="Shi H."/>
            <person name="Pan Z."/>
            <person name="Liu X."/>
        </authorList>
    </citation>
    <scope>NUCLEOTIDE SEQUENCE [LARGE SCALE GENOMIC DNA]</scope>
    <source>
        <strain evidence="13 15">DSM 2895</strain>
    </source>
</reference>